<feature type="transmembrane region" description="Helical" evidence="1">
    <location>
        <begin position="45"/>
        <end position="68"/>
    </location>
</feature>
<protein>
    <submittedName>
        <fullName evidence="2">Uncharacterized protein</fullName>
    </submittedName>
</protein>
<gene>
    <name evidence="2" type="ORF">K435DRAFT_509552</name>
</gene>
<keyword evidence="1" id="KW-1133">Transmembrane helix</keyword>
<evidence type="ECO:0000313" key="2">
    <source>
        <dbReference type="EMBL" id="THU99150.1"/>
    </source>
</evidence>
<proteinExistence type="predicted"/>
<evidence type="ECO:0000313" key="3">
    <source>
        <dbReference type="Proteomes" id="UP000297245"/>
    </source>
</evidence>
<dbReference type="AlphaFoldDB" id="A0A4S8MA66"/>
<evidence type="ECO:0000256" key="1">
    <source>
        <dbReference type="SAM" id="Phobius"/>
    </source>
</evidence>
<organism evidence="2 3">
    <name type="scientific">Dendrothele bispora (strain CBS 962.96)</name>
    <dbReference type="NCBI Taxonomy" id="1314807"/>
    <lineage>
        <taxon>Eukaryota</taxon>
        <taxon>Fungi</taxon>
        <taxon>Dikarya</taxon>
        <taxon>Basidiomycota</taxon>
        <taxon>Agaricomycotina</taxon>
        <taxon>Agaricomycetes</taxon>
        <taxon>Agaricomycetidae</taxon>
        <taxon>Agaricales</taxon>
        <taxon>Agaricales incertae sedis</taxon>
        <taxon>Dendrothele</taxon>
    </lineage>
</organism>
<keyword evidence="3" id="KW-1185">Reference proteome</keyword>
<dbReference type="OrthoDB" id="3038990at2759"/>
<feature type="transmembrane region" description="Helical" evidence="1">
    <location>
        <begin position="88"/>
        <end position="114"/>
    </location>
</feature>
<name>A0A4S8MA66_DENBC</name>
<sequence>MVPAKIVINCHIGAMFLEGFFFLVVTSTLGLFCIRARAIYSVHRLARAAFLFLWLVSAGSCLAVFFVLDSRPEPRKIVSSCLLVEKNLAVGIIIAIASTIHDTVVFLAISYQLYHLNHGTRRPVDFFVPKTGRLSPLWRCVLQDGQLFYLISLFGQITAGILVIIPSLGPYYRLFMLPTHLIILNSFACHVFRNVRLGKFREHTISYETTRFISAP</sequence>
<dbReference type="EMBL" id="ML179124">
    <property type="protein sequence ID" value="THU99150.1"/>
    <property type="molecule type" value="Genomic_DNA"/>
</dbReference>
<keyword evidence="1" id="KW-0812">Transmembrane</keyword>
<feature type="transmembrane region" description="Helical" evidence="1">
    <location>
        <begin position="171"/>
        <end position="192"/>
    </location>
</feature>
<accession>A0A4S8MA66</accession>
<dbReference type="Proteomes" id="UP000297245">
    <property type="component" value="Unassembled WGS sequence"/>
</dbReference>
<feature type="transmembrane region" description="Helical" evidence="1">
    <location>
        <begin position="6"/>
        <end position="33"/>
    </location>
</feature>
<keyword evidence="1" id="KW-0472">Membrane</keyword>
<feature type="transmembrane region" description="Helical" evidence="1">
    <location>
        <begin position="147"/>
        <end position="165"/>
    </location>
</feature>
<reference evidence="2 3" key="1">
    <citation type="journal article" date="2019" name="Nat. Ecol. Evol.">
        <title>Megaphylogeny resolves global patterns of mushroom evolution.</title>
        <authorList>
            <person name="Varga T."/>
            <person name="Krizsan K."/>
            <person name="Foldi C."/>
            <person name="Dima B."/>
            <person name="Sanchez-Garcia M."/>
            <person name="Sanchez-Ramirez S."/>
            <person name="Szollosi G.J."/>
            <person name="Szarkandi J.G."/>
            <person name="Papp V."/>
            <person name="Albert L."/>
            <person name="Andreopoulos W."/>
            <person name="Angelini C."/>
            <person name="Antonin V."/>
            <person name="Barry K.W."/>
            <person name="Bougher N.L."/>
            <person name="Buchanan P."/>
            <person name="Buyck B."/>
            <person name="Bense V."/>
            <person name="Catcheside P."/>
            <person name="Chovatia M."/>
            <person name="Cooper J."/>
            <person name="Damon W."/>
            <person name="Desjardin D."/>
            <person name="Finy P."/>
            <person name="Geml J."/>
            <person name="Haridas S."/>
            <person name="Hughes K."/>
            <person name="Justo A."/>
            <person name="Karasinski D."/>
            <person name="Kautmanova I."/>
            <person name="Kiss B."/>
            <person name="Kocsube S."/>
            <person name="Kotiranta H."/>
            <person name="LaButti K.M."/>
            <person name="Lechner B.E."/>
            <person name="Liimatainen K."/>
            <person name="Lipzen A."/>
            <person name="Lukacs Z."/>
            <person name="Mihaltcheva S."/>
            <person name="Morgado L.N."/>
            <person name="Niskanen T."/>
            <person name="Noordeloos M.E."/>
            <person name="Ohm R.A."/>
            <person name="Ortiz-Santana B."/>
            <person name="Ovrebo C."/>
            <person name="Racz N."/>
            <person name="Riley R."/>
            <person name="Savchenko A."/>
            <person name="Shiryaev A."/>
            <person name="Soop K."/>
            <person name="Spirin V."/>
            <person name="Szebenyi C."/>
            <person name="Tomsovsky M."/>
            <person name="Tulloss R.E."/>
            <person name="Uehling J."/>
            <person name="Grigoriev I.V."/>
            <person name="Vagvolgyi C."/>
            <person name="Papp T."/>
            <person name="Martin F.M."/>
            <person name="Miettinen O."/>
            <person name="Hibbett D.S."/>
            <person name="Nagy L.G."/>
        </authorList>
    </citation>
    <scope>NUCLEOTIDE SEQUENCE [LARGE SCALE GENOMIC DNA]</scope>
    <source>
        <strain evidence="2 3">CBS 962.96</strain>
    </source>
</reference>